<dbReference type="RefSeq" id="WP_263339341.1">
    <property type="nucleotide sequence ID" value="NZ_JAGSYH010000005.1"/>
</dbReference>
<dbReference type="InterPro" id="IPR003607">
    <property type="entry name" value="HD/PDEase_dom"/>
</dbReference>
<evidence type="ECO:0000259" key="1">
    <source>
        <dbReference type="Pfam" id="PF01966"/>
    </source>
</evidence>
<keyword evidence="3" id="KW-1185">Reference proteome</keyword>
<comment type="caution">
    <text evidence="2">The sequence shown here is derived from an EMBL/GenBank/DDBJ whole genome shotgun (WGS) entry which is preliminary data.</text>
</comment>
<dbReference type="InterPro" id="IPR006674">
    <property type="entry name" value="HD_domain"/>
</dbReference>
<name>A0ABW1EGF0_9BACT</name>
<dbReference type="Pfam" id="PF01966">
    <property type="entry name" value="HD"/>
    <property type="match status" value="1"/>
</dbReference>
<dbReference type="Proteomes" id="UP001596091">
    <property type="component" value="Unassembled WGS sequence"/>
</dbReference>
<protein>
    <submittedName>
        <fullName evidence="2">HD domain-containing protein</fullName>
    </submittedName>
</protein>
<feature type="domain" description="HD" evidence="1">
    <location>
        <begin position="28"/>
        <end position="133"/>
    </location>
</feature>
<gene>
    <name evidence="2" type="ORF">ACFPT7_12105</name>
</gene>
<dbReference type="EMBL" id="JBHSPH010000003">
    <property type="protein sequence ID" value="MFC5863039.1"/>
    <property type="molecule type" value="Genomic_DNA"/>
</dbReference>
<evidence type="ECO:0000313" key="2">
    <source>
        <dbReference type="EMBL" id="MFC5863039.1"/>
    </source>
</evidence>
<organism evidence="2 3">
    <name type="scientific">Acidicapsa dinghuensis</name>
    <dbReference type="NCBI Taxonomy" id="2218256"/>
    <lineage>
        <taxon>Bacteria</taxon>
        <taxon>Pseudomonadati</taxon>
        <taxon>Acidobacteriota</taxon>
        <taxon>Terriglobia</taxon>
        <taxon>Terriglobales</taxon>
        <taxon>Acidobacteriaceae</taxon>
        <taxon>Acidicapsa</taxon>
    </lineage>
</organism>
<dbReference type="Gene3D" id="1.10.3210.50">
    <property type="match status" value="1"/>
</dbReference>
<evidence type="ECO:0000313" key="3">
    <source>
        <dbReference type="Proteomes" id="UP001596091"/>
    </source>
</evidence>
<dbReference type="SUPFAM" id="SSF109604">
    <property type="entry name" value="HD-domain/PDEase-like"/>
    <property type="match status" value="1"/>
</dbReference>
<dbReference type="CDD" id="cd00077">
    <property type="entry name" value="HDc"/>
    <property type="match status" value="1"/>
</dbReference>
<reference evidence="3" key="1">
    <citation type="journal article" date="2019" name="Int. J. Syst. Evol. Microbiol.">
        <title>The Global Catalogue of Microorganisms (GCM) 10K type strain sequencing project: providing services to taxonomists for standard genome sequencing and annotation.</title>
        <authorList>
            <consortium name="The Broad Institute Genomics Platform"/>
            <consortium name="The Broad Institute Genome Sequencing Center for Infectious Disease"/>
            <person name="Wu L."/>
            <person name="Ma J."/>
        </authorList>
    </citation>
    <scope>NUCLEOTIDE SEQUENCE [LARGE SCALE GENOMIC DNA]</scope>
    <source>
        <strain evidence="3">JCM 4087</strain>
    </source>
</reference>
<proteinExistence type="predicted"/>
<accession>A0ABW1EGF0</accession>
<sequence>MAESMNEPDWRESVRSYIRREALPVDKFGHQARLYALAVKIAEGEGCDDDILFAAAWMHDIGVFLGHRPSDPAALAKWDHVPYTIEKTGEMLNVWGFPAEKLNAVCEVIRTHQPKDVPQSQEATVLRDADILEQLGAIGALRAFVKVGRDTRFCLFSDVVPVLERAVRELPGKLLLPQSKLLAEVRVQTLRDFLQAIQFEAGELLY</sequence>